<dbReference type="Pfam" id="PF00805">
    <property type="entry name" value="Pentapeptide"/>
    <property type="match status" value="1"/>
</dbReference>
<dbReference type="Gene3D" id="2.160.20.80">
    <property type="entry name" value="E3 ubiquitin-protein ligase SopA"/>
    <property type="match status" value="1"/>
</dbReference>
<dbReference type="AlphaFoldDB" id="A0A2S6CNW5"/>
<protein>
    <recommendedName>
        <fullName evidence="3">Pentapeptide repeat-containing protein</fullName>
    </recommendedName>
</protein>
<comment type="caution">
    <text evidence="1">The sequence shown here is derived from an EMBL/GenBank/DDBJ whole genome shotgun (WGS) entry which is preliminary data.</text>
</comment>
<evidence type="ECO:0008006" key="3">
    <source>
        <dbReference type="Google" id="ProtNLM"/>
    </source>
</evidence>
<proteinExistence type="predicted"/>
<organism evidence="1 2">
    <name type="scientific">Cuspidothrix issatschenkoi CHARLIE-1</name>
    <dbReference type="NCBI Taxonomy" id="2052836"/>
    <lineage>
        <taxon>Bacteria</taxon>
        <taxon>Bacillati</taxon>
        <taxon>Cyanobacteriota</taxon>
        <taxon>Cyanophyceae</taxon>
        <taxon>Nostocales</taxon>
        <taxon>Aphanizomenonaceae</taxon>
        <taxon>Cuspidothrix</taxon>
    </lineage>
</organism>
<reference evidence="1 2" key="1">
    <citation type="submission" date="2018-02" db="EMBL/GenBank/DDBJ databases">
        <title>Discovery of a pederin family compound in a non-symbiotic bloom-forming cyanobacterium.</title>
        <authorList>
            <person name="Kust A."/>
            <person name="Mares J."/>
            <person name="Jokela J."/>
            <person name="Urajova P."/>
            <person name="Hajek J."/>
            <person name="Saurav K."/>
            <person name="Voracova K."/>
            <person name="Fewer D.P."/>
            <person name="Haapaniemi E."/>
            <person name="Permi P."/>
            <person name="Rehakova K."/>
            <person name="Sivonen K."/>
            <person name="Hrouzek P."/>
        </authorList>
    </citation>
    <scope>NUCLEOTIDE SEQUENCE [LARGE SCALE GENOMIC DNA]</scope>
    <source>
        <strain evidence="1 2">CHARLIE-1</strain>
    </source>
</reference>
<evidence type="ECO:0000313" key="2">
    <source>
        <dbReference type="Proteomes" id="UP000239589"/>
    </source>
</evidence>
<evidence type="ECO:0000313" key="1">
    <source>
        <dbReference type="EMBL" id="PPJ61424.1"/>
    </source>
</evidence>
<dbReference type="Proteomes" id="UP000239589">
    <property type="component" value="Unassembled WGS sequence"/>
</dbReference>
<dbReference type="SUPFAM" id="SSF141571">
    <property type="entry name" value="Pentapeptide repeat-like"/>
    <property type="match status" value="1"/>
</dbReference>
<name>A0A2S6CNW5_9CYAN</name>
<accession>A0A2S6CNW5</accession>
<dbReference type="EMBL" id="PGEM01000241">
    <property type="protein sequence ID" value="PPJ61424.1"/>
    <property type="molecule type" value="Genomic_DNA"/>
</dbReference>
<gene>
    <name evidence="1" type="ORF">CUN59_21005</name>
</gene>
<sequence length="137" mass="15023">MFACSLDTVPSSTIKVGHSRVDSFKANLTQAKLMKVEWPGTDLSGATLTGAKLYGTLRFGLKIEGMTCEWLDLSVNSDRSIIQNFTPPEAKEFSSATPLTLSIIVDSPLGHEAHFVLARIYYQIAQEYSALIQTPII</sequence>
<dbReference type="InterPro" id="IPR001646">
    <property type="entry name" value="5peptide_repeat"/>
</dbReference>
<keyword evidence="2" id="KW-1185">Reference proteome</keyword>
<dbReference type="OrthoDB" id="475179at2"/>